<sequence length="183" mass="21951">MIMVVVVVILGVLLLDHALNIAKLLDMTRNGDRSLLVKSILFLGFFQQVHEEWMIYINHRNHKPLLLLALPYHDGKTPFRDIFHLSPPIMVVVVEEVEVWQVNMEIQVEFIPAPHFSTAQKTKQIRKSKKQQIKNLAPEPELVFFLFLFLRYRPWIYIYIYIYTLATRKQERRAKDRRRRWRA</sequence>
<comment type="caution">
    <text evidence="2">The sequence shown here is derived from an EMBL/GenBank/DDBJ whole genome shotgun (WGS) entry which is preliminary data.</text>
</comment>
<reference evidence="2" key="2">
    <citation type="journal article" date="2023" name="Int. J. Mol. Sci.">
        <title>De Novo Assembly and Annotation of 11 Diverse Shrub Willow (Salix) Genomes Reveals Novel Gene Organization in Sex-Linked Regions.</title>
        <authorList>
            <person name="Hyden B."/>
            <person name="Feng K."/>
            <person name="Yates T.B."/>
            <person name="Jawdy S."/>
            <person name="Cereghino C."/>
            <person name="Smart L.B."/>
            <person name="Muchero W."/>
        </authorList>
    </citation>
    <scope>NUCLEOTIDE SEQUENCE</scope>
    <source>
        <tissue evidence="2">Shoot tip</tissue>
    </source>
</reference>
<organism evidence="2 3">
    <name type="scientific">Salix koriyanagi</name>
    <dbReference type="NCBI Taxonomy" id="2511006"/>
    <lineage>
        <taxon>Eukaryota</taxon>
        <taxon>Viridiplantae</taxon>
        <taxon>Streptophyta</taxon>
        <taxon>Embryophyta</taxon>
        <taxon>Tracheophyta</taxon>
        <taxon>Spermatophyta</taxon>
        <taxon>Magnoliopsida</taxon>
        <taxon>eudicotyledons</taxon>
        <taxon>Gunneridae</taxon>
        <taxon>Pentapetalae</taxon>
        <taxon>rosids</taxon>
        <taxon>fabids</taxon>
        <taxon>Malpighiales</taxon>
        <taxon>Salicaceae</taxon>
        <taxon>Saliceae</taxon>
        <taxon>Salix</taxon>
    </lineage>
</organism>
<evidence type="ECO:0000313" key="2">
    <source>
        <dbReference type="EMBL" id="KAJ6687449.1"/>
    </source>
</evidence>
<dbReference type="AlphaFoldDB" id="A0A9Q0PGN5"/>
<proteinExistence type="predicted"/>
<keyword evidence="1" id="KW-0472">Membrane</keyword>
<dbReference type="Proteomes" id="UP001151752">
    <property type="component" value="Chromosome 15W"/>
</dbReference>
<name>A0A9Q0PGN5_9ROSI</name>
<protein>
    <submittedName>
        <fullName evidence="2">Uncharacterized protein</fullName>
    </submittedName>
</protein>
<keyword evidence="3" id="KW-1185">Reference proteome</keyword>
<reference evidence="2" key="1">
    <citation type="submission" date="2022-11" db="EMBL/GenBank/DDBJ databases">
        <authorList>
            <person name="Hyden B.L."/>
            <person name="Feng K."/>
            <person name="Yates T."/>
            <person name="Jawdy S."/>
            <person name="Smart L.B."/>
            <person name="Muchero W."/>
        </authorList>
    </citation>
    <scope>NUCLEOTIDE SEQUENCE</scope>
    <source>
        <tissue evidence="2">Shoot tip</tissue>
    </source>
</reference>
<gene>
    <name evidence="2" type="ORF">OIU74_016187</name>
</gene>
<feature type="transmembrane region" description="Helical" evidence="1">
    <location>
        <begin position="142"/>
        <end position="166"/>
    </location>
</feature>
<accession>A0A9Q0PGN5</accession>
<dbReference type="EMBL" id="JAPFFM010000019">
    <property type="protein sequence ID" value="KAJ6687449.1"/>
    <property type="molecule type" value="Genomic_DNA"/>
</dbReference>
<evidence type="ECO:0000256" key="1">
    <source>
        <dbReference type="SAM" id="Phobius"/>
    </source>
</evidence>
<keyword evidence="1" id="KW-0812">Transmembrane</keyword>
<evidence type="ECO:0000313" key="3">
    <source>
        <dbReference type="Proteomes" id="UP001151752"/>
    </source>
</evidence>
<keyword evidence="1" id="KW-1133">Transmembrane helix</keyword>